<feature type="compositionally biased region" description="Basic and acidic residues" evidence="1">
    <location>
        <begin position="251"/>
        <end position="263"/>
    </location>
</feature>
<proteinExistence type="predicted"/>
<evidence type="ECO:0000256" key="1">
    <source>
        <dbReference type="SAM" id="MobiDB-lite"/>
    </source>
</evidence>
<gene>
    <name evidence="2" type="ORF">MCM2015_pMC6_39</name>
</gene>
<feature type="region of interest" description="Disordered" evidence="1">
    <location>
        <begin position="242"/>
        <end position="263"/>
    </location>
</feature>
<protein>
    <submittedName>
        <fullName evidence="2">Uncharacterized protein</fullName>
    </submittedName>
</protein>
<organism evidence="2">
    <name type="scientific">biofilter metagenome</name>
    <dbReference type="NCBI Taxonomy" id="1070537"/>
    <lineage>
        <taxon>unclassified sequences</taxon>
        <taxon>metagenomes</taxon>
        <taxon>ecological metagenomes</taxon>
    </lineage>
</organism>
<evidence type="ECO:0000313" key="2">
    <source>
        <dbReference type="EMBL" id="CVK35615.1"/>
    </source>
</evidence>
<feature type="region of interest" description="Disordered" evidence="1">
    <location>
        <begin position="157"/>
        <end position="214"/>
    </location>
</feature>
<geneLocation type="plasmid" evidence="2">
    <name>pMC6</name>
</geneLocation>
<accession>A0A193SBU9</accession>
<dbReference type="EMBL" id="LT158606">
    <property type="protein sequence ID" value="CVK35615.1"/>
    <property type="molecule type" value="Genomic_DNA"/>
</dbReference>
<reference evidence="2" key="1">
    <citation type="journal article" date="2016" name="Sci. Rep.">
        <title>Genomics of high molecular weight plasmids isolated from an on-farm biopurification system.</title>
        <authorList>
            <person name="Martini M.C."/>
            <person name="Wibberg D."/>
            <person name="Lozano M."/>
            <person name="Torres Tejerizo G."/>
            <person name="Albicoro F.J."/>
            <person name="Jaenicke S."/>
            <person name="van Elsas J.D."/>
            <person name="Petroni A."/>
            <person name="Garcillan-Barcia M.P."/>
            <person name="de la Cruz F."/>
            <person name="Schluter A."/>
            <person name="Puhler A."/>
            <person name="Pistorio M."/>
            <person name="Lagares A."/>
            <person name="Del Papa M.F."/>
        </authorList>
    </citation>
    <scope>NUCLEOTIDE SEQUENCE</scope>
    <source>
        <plasmid evidence="2">pMC6</plasmid>
    </source>
</reference>
<name>A0A193SBU9_9ZZZZ</name>
<dbReference type="AlphaFoldDB" id="A0A193SBU9"/>
<keyword evidence="2" id="KW-0614">Plasmid</keyword>
<sequence length="263" mass="27449">MRFAICQQADIGASGGILVEVVAYRLHHALAQPLALMGGKDGNVRDLVEAPAIANHPAHPHGIALVQHLYGEQAGRQPSGGRLLGLGAEAGFAAQCQVGLDRWGGQDQAVFVTFAHAMRPAMRLSWRHCRRHGCAAKPPRSARAVIACPVGPQAEAGAQQGGQGHCGEVAQQGAGGTDANGHFPGMQQRMPRQPEGSAPPCRQAGRSVQGAHDECRTDQAIHQPDVADEVRVVQAGVDHPGYPGIPGDGVSQHEHAVGCGEHT</sequence>